<feature type="region of interest" description="Disordered" evidence="1">
    <location>
        <begin position="104"/>
        <end position="123"/>
    </location>
</feature>
<feature type="transmembrane region" description="Helical" evidence="2">
    <location>
        <begin position="135"/>
        <end position="156"/>
    </location>
</feature>
<gene>
    <name evidence="3" type="ORF">HO133_004722</name>
</gene>
<keyword evidence="2" id="KW-0812">Transmembrane</keyword>
<keyword evidence="2" id="KW-0472">Membrane</keyword>
<evidence type="ECO:0000256" key="1">
    <source>
        <dbReference type="SAM" id="MobiDB-lite"/>
    </source>
</evidence>
<evidence type="ECO:0000313" key="3">
    <source>
        <dbReference type="EMBL" id="KAF6230380.1"/>
    </source>
</evidence>
<feature type="compositionally biased region" description="Low complexity" evidence="1">
    <location>
        <begin position="104"/>
        <end position="118"/>
    </location>
</feature>
<evidence type="ECO:0000313" key="4">
    <source>
        <dbReference type="Proteomes" id="UP000593566"/>
    </source>
</evidence>
<dbReference type="GeneID" id="59333128"/>
<comment type="caution">
    <text evidence="3">The sequence shown here is derived from an EMBL/GenBank/DDBJ whole genome shotgun (WGS) entry which is preliminary data.</text>
</comment>
<accession>A0A8H6FKU4</accession>
<dbReference type="AlphaFoldDB" id="A0A8H6FKU4"/>
<dbReference type="EMBL" id="JACCJB010000002">
    <property type="protein sequence ID" value="KAF6230380.1"/>
    <property type="molecule type" value="Genomic_DNA"/>
</dbReference>
<name>A0A8H6FKU4_9LECA</name>
<dbReference type="RefSeq" id="XP_037157637.1">
    <property type="nucleotide sequence ID" value="XM_037295636.1"/>
</dbReference>
<proteinExistence type="predicted"/>
<sequence>MKLFRGALAQIQVGKAIDVRDIVRMTDQRSHLRLLVHTSWGVTIYPFQEDSSFCCGPGNSSSNACINSTRGSTAPFPVQAGRVIFNRTSGSISPNSSETAAVTVSSTVPPSTTANSPTDPTICRNWPSSSNKSSAVGIGVGVPLGLALLGALGLLWKQRDRELSARKEARAWEEKYDELRREKRGELIGVEGQMHELGCEGGRPNELDGSLVYEVADSIR</sequence>
<keyword evidence="2" id="KW-1133">Transmembrane helix</keyword>
<protein>
    <submittedName>
        <fullName evidence="3">Uncharacterized protein</fullName>
    </submittedName>
</protein>
<evidence type="ECO:0000256" key="2">
    <source>
        <dbReference type="SAM" id="Phobius"/>
    </source>
</evidence>
<organism evidence="3 4">
    <name type="scientific">Letharia lupina</name>
    <dbReference type="NCBI Taxonomy" id="560253"/>
    <lineage>
        <taxon>Eukaryota</taxon>
        <taxon>Fungi</taxon>
        <taxon>Dikarya</taxon>
        <taxon>Ascomycota</taxon>
        <taxon>Pezizomycotina</taxon>
        <taxon>Lecanoromycetes</taxon>
        <taxon>OSLEUM clade</taxon>
        <taxon>Lecanoromycetidae</taxon>
        <taxon>Lecanorales</taxon>
        <taxon>Lecanorineae</taxon>
        <taxon>Parmeliaceae</taxon>
        <taxon>Letharia</taxon>
    </lineage>
</organism>
<dbReference type="Proteomes" id="UP000593566">
    <property type="component" value="Unassembled WGS sequence"/>
</dbReference>
<reference evidence="3 4" key="1">
    <citation type="journal article" date="2020" name="Genomics">
        <title>Complete, high-quality genomes from long-read metagenomic sequencing of two wolf lichen thalli reveals enigmatic genome architecture.</title>
        <authorList>
            <person name="McKenzie S.K."/>
            <person name="Walston R.F."/>
            <person name="Allen J.L."/>
        </authorList>
    </citation>
    <scope>NUCLEOTIDE SEQUENCE [LARGE SCALE GENOMIC DNA]</scope>
    <source>
        <strain evidence="3">WasteWater1</strain>
    </source>
</reference>
<keyword evidence="4" id="KW-1185">Reference proteome</keyword>